<reference evidence="1 3" key="1">
    <citation type="journal article" date="2017" name="Nature">
        <title>The sunflower genome provides insights into oil metabolism, flowering and Asterid evolution.</title>
        <authorList>
            <person name="Badouin H."/>
            <person name="Gouzy J."/>
            <person name="Grassa C.J."/>
            <person name="Murat F."/>
            <person name="Staton S.E."/>
            <person name="Cottret L."/>
            <person name="Lelandais-Briere C."/>
            <person name="Owens G.L."/>
            <person name="Carrere S."/>
            <person name="Mayjonade B."/>
            <person name="Legrand L."/>
            <person name="Gill N."/>
            <person name="Kane N.C."/>
            <person name="Bowers J.E."/>
            <person name="Hubner S."/>
            <person name="Bellec A."/>
            <person name="Berard A."/>
            <person name="Berges H."/>
            <person name="Blanchet N."/>
            <person name="Boniface M.C."/>
            <person name="Brunel D."/>
            <person name="Catrice O."/>
            <person name="Chaidir N."/>
            <person name="Claudel C."/>
            <person name="Donnadieu C."/>
            <person name="Faraut T."/>
            <person name="Fievet G."/>
            <person name="Helmstetter N."/>
            <person name="King M."/>
            <person name="Knapp S.J."/>
            <person name="Lai Z."/>
            <person name="Le Paslier M.C."/>
            <person name="Lippi Y."/>
            <person name="Lorenzon L."/>
            <person name="Mandel J.R."/>
            <person name="Marage G."/>
            <person name="Marchand G."/>
            <person name="Marquand E."/>
            <person name="Bret-Mestries E."/>
            <person name="Morien E."/>
            <person name="Nambeesan S."/>
            <person name="Nguyen T."/>
            <person name="Pegot-Espagnet P."/>
            <person name="Pouilly N."/>
            <person name="Raftis F."/>
            <person name="Sallet E."/>
            <person name="Schiex T."/>
            <person name="Thomas J."/>
            <person name="Vandecasteele C."/>
            <person name="Vares D."/>
            <person name="Vear F."/>
            <person name="Vautrin S."/>
            <person name="Crespi M."/>
            <person name="Mangin B."/>
            <person name="Burke J.M."/>
            <person name="Salse J."/>
            <person name="Munos S."/>
            <person name="Vincourt P."/>
            <person name="Rieseberg L.H."/>
            <person name="Langlade N.B."/>
        </authorList>
    </citation>
    <scope>NUCLEOTIDE SEQUENCE [LARGE SCALE GENOMIC DNA]</scope>
    <source>
        <strain evidence="3">cv. SF193</strain>
        <tissue evidence="1">Leaves</tissue>
    </source>
</reference>
<dbReference type="EMBL" id="MNCJ02000319">
    <property type="protein sequence ID" value="KAF5811176.1"/>
    <property type="molecule type" value="Genomic_DNA"/>
</dbReference>
<evidence type="ECO:0000313" key="3">
    <source>
        <dbReference type="Proteomes" id="UP000215914"/>
    </source>
</evidence>
<dbReference type="AlphaFoldDB" id="A0A251V441"/>
<dbReference type="Gramene" id="mRNA:HanXRQr2_Chr04g0178451">
    <property type="protein sequence ID" value="mRNA:HanXRQr2_Chr04g0178451"/>
    <property type="gene ID" value="HanXRQr2_Chr04g0178451"/>
</dbReference>
<reference evidence="1" key="3">
    <citation type="submission" date="2020-06" db="EMBL/GenBank/DDBJ databases">
        <title>Helianthus annuus Genome sequencing and assembly Release 2.</title>
        <authorList>
            <person name="Gouzy J."/>
            <person name="Langlade N."/>
            <person name="Munos S."/>
        </authorList>
    </citation>
    <scope>NUCLEOTIDE SEQUENCE</scope>
    <source>
        <tissue evidence="1">Leaves</tissue>
    </source>
</reference>
<protein>
    <submittedName>
        <fullName evidence="2">Uncharacterized protein</fullName>
    </submittedName>
</protein>
<dbReference type="Proteomes" id="UP000215914">
    <property type="component" value="Chromosome 3"/>
</dbReference>
<dbReference type="PANTHER" id="PTHR48459">
    <property type="entry name" value="CUE DOMAIN-CONTAINING PROTEIN"/>
    <property type="match status" value="1"/>
</dbReference>
<name>A0A251V441_HELAN</name>
<proteinExistence type="predicted"/>
<reference evidence="2" key="2">
    <citation type="submission" date="2017-02" db="EMBL/GenBank/DDBJ databases">
        <title>Sunflower complete genome.</title>
        <authorList>
            <person name="Langlade N."/>
            <person name="Munos S."/>
        </authorList>
    </citation>
    <scope>NUCLEOTIDE SEQUENCE [LARGE SCALE GENOMIC DNA]</scope>
    <source>
        <tissue evidence="2">Leaves</tissue>
    </source>
</reference>
<dbReference type="PANTHER" id="PTHR48459:SF1">
    <property type="entry name" value="CUE DOMAIN-CONTAINING PROTEIN"/>
    <property type="match status" value="1"/>
</dbReference>
<dbReference type="EMBL" id="CM007892">
    <property type="protein sequence ID" value="OTG30370.1"/>
    <property type="molecule type" value="Genomic_DNA"/>
</dbReference>
<gene>
    <name evidence="2" type="ORF">HannXRQ_Chr03g0063751</name>
    <name evidence="1" type="ORF">HanXRQr2_Chr04g0178451</name>
</gene>
<dbReference type="InParanoid" id="A0A251V441"/>
<organism evidence="2 3">
    <name type="scientific">Helianthus annuus</name>
    <name type="common">Common sunflower</name>
    <dbReference type="NCBI Taxonomy" id="4232"/>
    <lineage>
        <taxon>Eukaryota</taxon>
        <taxon>Viridiplantae</taxon>
        <taxon>Streptophyta</taxon>
        <taxon>Embryophyta</taxon>
        <taxon>Tracheophyta</taxon>
        <taxon>Spermatophyta</taxon>
        <taxon>Magnoliopsida</taxon>
        <taxon>eudicotyledons</taxon>
        <taxon>Gunneridae</taxon>
        <taxon>Pentapetalae</taxon>
        <taxon>asterids</taxon>
        <taxon>campanulids</taxon>
        <taxon>Asterales</taxon>
        <taxon>Asteraceae</taxon>
        <taxon>Asteroideae</taxon>
        <taxon>Heliantheae alliance</taxon>
        <taxon>Heliantheae</taxon>
        <taxon>Helianthus</taxon>
    </lineage>
</organism>
<dbReference type="OMA" id="NDMVHAR"/>
<evidence type="ECO:0000313" key="1">
    <source>
        <dbReference type="EMBL" id="KAF5811176.1"/>
    </source>
</evidence>
<accession>A0A251V441</accession>
<sequence length="325" mass="36706">MENYDDDCTFDKINSAFERLNISIEEATKNKRILASRLDRAVSLKREVELKEKAAEEAKVEAATSSLDILAKVEALKQAQQPVKETNDMVHAREVYAQKAVLVKELKELQLRMSGLLNEGRRSFIISDEMHRILKRRLSKAYREKELAEKVKVEKEKLALKALAFEKSQVLKLVKESERLKQEAVENSKLQDLLKERESVVNILHGEVSDKYQDINWFIEHLDRPVLQRRGLSSSSQTSADMDLKEQKGNMNGSSEVKSTPVVADITKGGHSVSNKGSVASAQTNAEWVAAPLTGKHVVKKWKIKEKNLSTQRKIAPAGGEIYWG</sequence>
<evidence type="ECO:0000313" key="2">
    <source>
        <dbReference type="EMBL" id="OTG30370.1"/>
    </source>
</evidence>
<keyword evidence="3" id="KW-1185">Reference proteome</keyword>